<reference evidence="1" key="1">
    <citation type="submission" date="2019-03" db="EMBL/GenBank/DDBJ databases">
        <title>WGS assembly of Setaria viridis.</title>
        <authorList>
            <person name="Huang P."/>
            <person name="Jenkins J."/>
            <person name="Grimwood J."/>
            <person name="Barry K."/>
            <person name="Healey A."/>
            <person name="Mamidi S."/>
            <person name="Sreedasyam A."/>
            <person name="Shu S."/>
            <person name="Feldman M."/>
            <person name="Wu J."/>
            <person name="Yu Y."/>
            <person name="Chen C."/>
            <person name="Johnson J."/>
            <person name="Rokhsar D."/>
            <person name="Baxter I."/>
            <person name="Schmutz J."/>
            <person name="Brutnell T."/>
            <person name="Kellogg E."/>
        </authorList>
    </citation>
    <scope>NUCLEOTIDE SEQUENCE [LARGE SCALE GENOMIC DNA]</scope>
</reference>
<organism evidence="1 2">
    <name type="scientific">Setaria viridis</name>
    <name type="common">Green bristlegrass</name>
    <name type="synonym">Setaria italica subsp. viridis</name>
    <dbReference type="NCBI Taxonomy" id="4556"/>
    <lineage>
        <taxon>Eukaryota</taxon>
        <taxon>Viridiplantae</taxon>
        <taxon>Streptophyta</taxon>
        <taxon>Embryophyta</taxon>
        <taxon>Tracheophyta</taxon>
        <taxon>Spermatophyta</taxon>
        <taxon>Magnoliopsida</taxon>
        <taxon>Liliopsida</taxon>
        <taxon>Poales</taxon>
        <taxon>Poaceae</taxon>
        <taxon>PACMAD clade</taxon>
        <taxon>Panicoideae</taxon>
        <taxon>Panicodae</taxon>
        <taxon>Paniceae</taxon>
        <taxon>Cenchrinae</taxon>
        <taxon>Setaria</taxon>
    </lineage>
</organism>
<evidence type="ECO:0000313" key="2">
    <source>
        <dbReference type="Proteomes" id="UP000298652"/>
    </source>
</evidence>
<dbReference type="InterPro" id="IPR011990">
    <property type="entry name" value="TPR-like_helical_dom_sf"/>
</dbReference>
<gene>
    <name evidence="1" type="ORF">SEVIR_5G188800v2</name>
</gene>
<evidence type="ECO:0000313" key="1">
    <source>
        <dbReference type="EMBL" id="TKW14773.1"/>
    </source>
</evidence>
<name>A0A4U6UKJ9_SETVI</name>
<dbReference type="SUPFAM" id="SSF48452">
    <property type="entry name" value="TPR-like"/>
    <property type="match status" value="1"/>
</dbReference>
<accession>A0A4U6UKJ9</accession>
<keyword evidence="2" id="KW-1185">Reference proteome</keyword>
<dbReference type="AlphaFoldDB" id="A0A4U6UKJ9"/>
<dbReference type="Gramene" id="TKW14773">
    <property type="protein sequence ID" value="TKW14773"/>
    <property type="gene ID" value="SEVIR_5G188800v2"/>
</dbReference>
<dbReference type="EMBL" id="CM016556">
    <property type="protein sequence ID" value="TKW14773.1"/>
    <property type="molecule type" value="Genomic_DNA"/>
</dbReference>
<dbReference type="Gene3D" id="1.25.40.10">
    <property type="entry name" value="Tetratricopeptide repeat domain"/>
    <property type="match status" value="1"/>
</dbReference>
<protein>
    <submittedName>
        <fullName evidence="1">Uncharacterized protein</fullName>
    </submittedName>
</protein>
<dbReference type="Proteomes" id="UP000298652">
    <property type="component" value="Chromosome 5"/>
</dbReference>
<sequence>MSCFLHGAALAFAKVLGHTYNLKPYTGLLPAFSILSARGHLSLTRARPGLRKLNALLTPEAFLLDAAHALGTAALRHRPISGRLTRMFRDLAPKLIAKSSVEDADRAEAALNALAQIAAESPRCTSTLVSAAAICDLIGLVNEGDEWITKLEPTEASTIPARAPTIRTSSPCLRMLNDALRERVHDGDMSVFKKVLIGELLKRMVKRKYKDLALKRDGISCDLPAGIDLQDSGPRVRPDRYTVAASFLKTSQSQALLSTLVLGALPLSGACIRSALRVAERDLARATEEGDAPTVADLRLLAALLSSRDGRLEDALERYAEMARDDPSDPRPHFHVGLVCALAGKKAEHDKWLARCASLGDALKTLKEELVIAVVLGGTPVDFDEESTPLIRLVVGAAAKRVDAALISALRDKNMSRTERLEVRAVCTFLYAGIWSALKKLKGHPRSQ</sequence>
<proteinExistence type="predicted"/>